<comment type="caution">
    <text evidence="2">The sequence shown here is derived from an EMBL/GenBank/DDBJ whole genome shotgun (WGS) entry which is preliminary data.</text>
</comment>
<reference evidence="2 3" key="1">
    <citation type="submission" date="2018-04" db="EMBL/GenBank/DDBJ databases">
        <title>Novel actinobacteria from marine sediment.</title>
        <authorList>
            <person name="Ng Z.Y."/>
            <person name="Tan G.Y.A."/>
        </authorList>
    </citation>
    <scope>NUCLEOTIDE SEQUENCE [LARGE SCALE GENOMIC DNA]</scope>
    <source>
        <strain evidence="2 3">TPS81</strain>
    </source>
</reference>
<organism evidence="2 3">
    <name type="scientific">Marinitenerispora sediminis</name>
    <dbReference type="NCBI Taxonomy" id="1931232"/>
    <lineage>
        <taxon>Bacteria</taxon>
        <taxon>Bacillati</taxon>
        <taxon>Actinomycetota</taxon>
        <taxon>Actinomycetes</taxon>
        <taxon>Streptosporangiales</taxon>
        <taxon>Nocardiopsidaceae</taxon>
        <taxon>Marinitenerispora</taxon>
    </lineage>
</organism>
<dbReference type="Proteomes" id="UP000253318">
    <property type="component" value="Unassembled WGS sequence"/>
</dbReference>
<keyword evidence="3" id="KW-1185">Reference proteome</keyword>
<dbReference type="RefSeq" id="WP_114396455.1">
    <property type="nucleotide sequence ID" value="NZ_QEIM01000010.1"/>
</dbReference>
<evidence type="ECO:0000313" key="2">
    <source>
        <dbReference type="EMBL" id="RCV58977.1"/>
    </source>
</evidence>
<protein>
    <submittedName>
        <fullName evidence="2">Uncharacterized protein</fullName>
    </submittedName>
</protein>
<proteinExistence type="predicted"/>
<dbReference type="EMBL" id="QEIN01000075">
    <property type="protein sequence ID" value="RCV58977.1"/>
    <property type="molecule type" value="Genomic_DNA"/>
</dbReference>
<feature type="region of interest" description="Disordered" evidence="1">
    <location>
        <begin position="114"/>
        <end position="147"/>
    </location>
</feature>
<evidence type="ECO:0000313" key="3">
    <source>
        <dbReference type="Proteomes" id="UP000253318"/>
    </source>
</evidence>
<gene>
    <name evidence="2" type="ORF">DEF24_11475</name>
</gene>
<sequence>MRFADRLRDVLDGLSCLRHGLTWNGQVRPRGRGLLPRRCGVCRRWTRGATRFPFFVDVNTTVTERIRVEHRVCGACWRRHLDLEPAARRWRRAEDRRRFEEKRRDYLRWLQRAPRNAPAAPDAEPDPVTDHAVPSLLPPRPGQEPGTARLEDVVLHRTQWFCGGLEHWILDIETAAEQLALRAVGSTDSYIGGPPDEEVRDGRWFPHAGALRMTYDIGRRVPYIGSVHRWDAARILIVWEPWDLRLD</sequence>
<dbReference type="AlphaFoldDB" id="A0A368T5M6"/>
<accession>A0A368T5M6</accession>
<name>A0A368T5M6_9ACTN</name>
<evidence type="ECO:0000256" key="1">
    <source>
        <dbReference type="SAM" id="MobiDB-lite"/>
    </source>
</evidence>